<proteinExistence type="predicted"/>
<evidence type="ECO:0000313" key="2">
    <source>
        <dbReference type="EMBL" id="MQM06594.1"/>
    </source>
</evidence>
<keyword evidence="3" id="KW-1185">Reference proteome</keyword>
<sequence>MRFFTAVTWPSLHARSVAHEGRRGFSCVGNVGRVSKHVGQMRRDLNPCCYVLLPLGQAVQLHCSAEEDVVAAVKSITLAIGAQGMSQYRSIVEVCVVFLDTLTPVFEFYVRLRERRQRTTARVEWQLDLSSMAARLRGEGEQEDLRPSSSSGQRRSGVGPSPPAD</sequence>
<name>A0A843WRH9_COLES</name>
<gene>
    <name evidence="2" type="ORF">Taro_039422</name>
</gene>
<reference evidence="2" key="1">
    <citation type="submission" date="2017-07" db="EMBL/GenBank/DDBJ databases">
        <title>Taro Niue Genome Assembly and Annotation.</title>
        <authorList>
            <person name="Atibalentja N."/>
            <person name="Keating K."/>
            <person name="Fields C.J."/>
        </authorList>
    </citation>
    <scope>NUCLEOTIDE SEQUENCE</scope>
    <source>
        <strain evidence="2">Niue_2</strain>
        <tissue evidence="2">Leaf</tissue>
    </source>
</reference>
<evidence type="ECO:0000256" key="1">
    <source>
        <dbReference type="SAM" id="MobiDB-lite"/>
    </source>
</evidence>
<feature type="compositionally biased region" description="Low complexity" evidence="1">
    <location>
        <begin position="147"/>
        <end position="159"/>
    </location>
</feature>
<dbReference type="Proteomes" id="UP000652761">
    <property type="component" value="Unassembled WGS sequence"/>
</dbReference>
<comment type="caution">
    <text evidence="2">The sequence shown here is derived from an EMBL/GenBank/DDBJ whole genome shotgun (WGS) entry which is preliminary data.</text>
</comment>
<evidence type="ECO:0000313" key="3">
    <source>
        <dbReference type="Proteomes" id="UP000652761"/>
    </source>
</evidence>
<protein>
    <submittedName>
        <fullName evidence="2">Uncharacterized protein</fullName>
    </submittedName>
</protein>
<dbReference type="AlphaFoldDB" id="A0A843WRH9"/>
<accession>A0A843WRH9</accession>
<organism evidence="2 3">
    <name type="scientific">Colocasia esculenta</name>
    <name type="common">Wild taro</name>
    <name type="synonym">Arum esculentum</name>
    <dbReference type="NCBI Taxonomy" id="4460"/>
    <lineage>
        <taxon>Eukaryota</taxon>
        <taxon>Viridiplantae</taxon>
        <taxon>Streptophyta</taxon>
        <taxon>Embryophyta</taxon>
        <taxon>Tracheophyta</taxon>
        <taxon>Spermatophyta</taxon>
        <taxon>Magnoliopsida</taxon>
        <taxon>Liliopsida</taxon>
        <taxon>Araceae</taxon>
        <taxon>Aroideae</taxon>
        <taxon>Colocasieae</taxon>
        <taxon>Colocasia</taxon>
    </lineage>
</organism>
<dbReference type="EMBL" id="NMUH01003667">
    <property type="protein sequence ID" value="MQM06594.1"/>
    <property type="molecule type" value="Genomic_DNA"/>
</dbReference>
<feature type="region of interest" description="Disordered" evidence="1">
    <location>
        <begin position="136"/>
        <end position="165"/>
    </location>
</feature>
<feature type="compositionally biased region" description="Basic and acidic residues" evidence="1">
    <location>
        <begin position="136"/>
        <end position="146"/>
    </location>
</feature>